<dbReference type="AlphaFoldDB" id="A0A1W0X521"/>
<evidence type="ECO:0000313" key="2">
    <source>
        <dbReference type="Proteomes" id="UP000192578"/>
    </source>
</evidence>
<dbReference type="EMBL" id="MTYJ01000017">
    <property type="protein sequence ID" value="OQV22460.1"/>
    <property type="molecule type" value="Genomic_DNA"/>
</dbReference>
<sequence>MANRYQQSIFSAHLLQVYRCNSNHYKSVDEISLPSGAISQSVATSGARGLFTSVASLRRAVLHLHNPIVLVGNDNLFSSLAFTGALAAANYHRRWTWNATGRHRQNCLQSSHSWQSDDAGRRVGLCACIVLARLHPEEARLFRFGVSLGDREKVRRARAFIAILGARELSLSSEAFPDDRNLKPLLLLQPLFRSAGDCFAGATVAGGALIVDADAGFSCFFWKNPNPNMELFPMAAAVPAGGAVWPTATTLGMLLGGRVDLPLTRSKSQSCWWKQRRFRKLVLLLDRLCRLAAFQMTKKTVIWTTGRG</sequence>
<comment type="caution">
    <text evidence="1">The sequence shown here is derived from an EMBL/GenBank/DDBJ whole genome shotgun (WGS) entry which is preliminary data.</text>
</comment>
<dbReference type="Proteomes" id="UP000192578">
    <property type="component" value="Unassembled WGS sequence"/>
</dbReference>
<evidence type="ECO:0000313" key="1">
    <source>
        <dbReference type="EMBL" id="OQV22460.1"/>
    </source>
</evidence>
<reference evidence="2" key="1">
    <citation type="submission" date="2017-01" db="EMBL/GenBank/DDBJ databases">
        <title>Comparative genomics of anhydrobiosis in the tardigrade Hypsibius dujardini.</title>
        <authorList>
            <person name="Yoshida Y."/>
            <person name="Koutsovoulos G."/>
            <person name="Laetsch D."/>
            <person name="Stevens L."/>
            <person name="Kumar S."/>
            <person name="Horikawa D."/>
            <person name="Ishino K."/>
            <person name="Komine S."/>
            <person name="Tomita M."/>
            <person name="Blaxter M."/>
            <person name="Arakawa K."/>
        </authorList>
    </citation>
    <scope>NUCLEOTIDE SEQUENCE [LARGE SCALE GENOMIC DNA]</scope>
    <source>
        <strain evidence="2">Z151</strain>
    </source>
</reference>
<name>A0A1W0X521_HYPEX</name>
<accession>A0A1W0X521</accession>
<protein>
    <submittedName>
        <fullName evidence="1">Uncharacterized protein</fullName>
    </submittedName>
</protein>
<organism evidence="1 2">
    <name type="scientific">Hypsibius exemplaris</name>
    <name type="common">Freshwater tardigrade</name>
    <dbReference type="NCBI Taxonomy" id="2072580"/>
    <lineage>
        <taxon>Eukaryota</taxon>
        <taxon>Metazoa</taxon>
        <taxon>Ecdysozoa</taxon>
        <taxon>Tardigrada</taxon>
        <taxon>Eutardigrada</taxon>
        <taxon>Parachela</taxon>
        <taxon>Hypsibioidea</taxon>
        <taxon>Hypsibiidae</taxon>
        <taxon>Hypsibius</taxon>
    </lineage>
</organism>
<keyword evidence="2" id="KW-1185">Reference proteome</keyword>
<proteinExistence type="predicted"/>
<gene>
    <name evidence="1" type="ORF">BV898_03633</name>
</gene>